<sequence>MDVFWPPLQLLSYTRAARWILCTFDSKPLLHGDYNIEQVKEKVSTIRFPTALDWKQITINARGYEFCMANRKGIPYFLTRLQD</sequence>
<comment type="caution">
    <text evidence="1">The sequence shown here is derived from an EMBL/GenBank/DDBJ whole genome shotgun (WGS) entry which is preliminary data.</text>
</comment>
<protein>
    <submittedName>
        <fullName evidence="1">Uncharacterized protein</fullName>
    </submittedName>
</protein>
<name>A0A8X6UPQ0_NEPPI</name>
<proteinExistence type="predicted"/>
<evidence type="ECO:0000313" key="1">
    <source>
        <dbReference type="EMBL" id="GFU35306.1"/>
    </source>
</evidence>
<dbReference type="Proteomes" id="UP000887013">
    <property type="component" value="Unassembled WGS sequence"/>
</dbReference>
<accession>A0A8X6UPQ0</accession>
<gene>
    <name evidence="1" type="ORF">NPIL_288791</name>
</gene>
<organism evidence="1 2">
    <name type="scientific">Nephila pilipes</name>
    <name type="common">Giant wood spider</name>
    <name type="synonym">Nephila maculata</name>
    <dbReference type="NCBI Taxonomy" id="299642"/>
    <lineage>
        <taxon>Eukaryota</taxon>
        <taxon>Metazoa</taxon>
        <taxon>Ecdysozoa</taxon>
        <taxon>Arthropoda</taxon>
        <taxon>Chelicerata</taxon>
        <taxon>Arachnida</taxon>
        <taxon>Araneae</taxon>
        <taxon>Araneomorphae</taxon>
        <taxon>Entelegynae</taxon>
        <taxon>Araneoidea</taxon>
        <taxon>Nephilidae</taxon>
        <taxon>Nephila</taxon>
    </lineage>
</organism>
<reference evidence="1" key="1">
    <citation type="submission" date="2020-08" db="EMBL/GenBank/DDBJ databases">
        <title>Multicomponent nature underlies the extraordinary mechanical properties of spider dragline silk.</title>
        <authorList>
            <person name="Kono N."/>
            <person name="Nakamura H."/>
            <person name="Mori M."/>
            <person name="Yoshida Y."/>
            <person name="Ohtoshi R."/>
            <person name="Malay A.D."/>
            <person name="Moran D.A.P."/>
            <person name="Tomita M."/>
            <person name="Numata K."/>
            <person name="Arakawa K."/>
        </authorList>
    </citation>
    <scope>NUCLEOTIDE SEQUENCE</scope>
</reference>
<dbReference type="EMBL" id="BMAW01130492">
    <property type="protein sequence ID" value="GFU35306.1"/>
    <property type="molecule type" value="Genomic_DNA"/>
</dbReference>
<evidence type="ECO:0000313" key="2">
    <source>
        <dbReference type="Proteomes" id="UP000887013"/>
    </source>
</evidence>
<keyword evidence="2" id="KW-1185">Reference proteome</keyword>
<dbReference type="AlphaFoldDB" id="A0A8X6UPQ0"/>